<keyword evidence="3" id="KW-1185">Reference proteome</keyword>
<feature type="signal peptide" evidence="1">
    <location>
        <begin position="1"/>
        <end position="34"/>
    </location>
</feature>
<dbReference type="RefSeq" id="WP_344527257.1">
    <property type="nucleotide sequence ID" value="NZ_BAAAPE010000007.1"/>
</dbReference>
<evidence type="ECO:0000256" key="1">
    <source>
        <dbReference type="SAM" id="SignalP"/>
    </source>
</evidence>
<dbReference type="Proteomes" id="UP001500016">
    <property type="component" value="Unassembled WGS sequence"/>
</dbReference>
<evidence type="ECO:0000313" key="3">
    <source>
        <dbReference type="Proteomes" id="UP001500016"/>
    </source>
</evidence>
<keyword evidence="1" id="KW-0732">Signal</keyword>
<sequence>MDIPRPLQRTLTSAGAFVVVGGVVFGLTSAPASAAPVAPTSAASASSAKGNGPDDVQIQGWHIKNAKNVRGGPSTNRNCIWVRKNGGSVTLGKVCFRAKGDKFWVKDYRSDGMHIVMRAMYSGNPQTKFDCRDYKGKRAGWTVCKFSRQMKENRRININALAYKGNDLKYAGRTVTVNS</sequence>
<organism evidence="2 3">
    <name type="scientific">Streptomyces albiaxialis</name>
    <dbReference type="NCBI Taxonomy" id="329523"/>
    <lineage>
        <taxon>Bacteria</taxon>
        <taxon>Bacillati</taxon>
        <taxon>Actinomycetota</taxon>
        <taxon>Actinomycetes</taxon>
        <taxon>Kitasatosporales</taxon>
        <taxon>Streptomycetaceae</taxon>
        <taxon>Streptomyces</taxon>
    </lineage>
</organism>
<gene>
    <name evidence="2" type="ORF">GCM10009801_25370</name>
</gene>
<proteinExistence type="predicted"/>
<evidence type="ECO:0008006" key="4">
    <source>
        <dbReference type="Google" id="ProtNLM"/>
    </source>
</evidence>
<protein>
    <recommendedName>
        <fullName evidence="4">Ricin B lectin domain-containing protein</fullName>
    </recommendedName>
</protein>
<dbReference type="EMBL" id="BAAAPE010000007">
    <property type="protein sequence ID" value="GAA2072641.1"/>
    <property type="molecule type" value="Genomic_DNA"/>
</dbReference>
<comment type="caution">
    <text evidence="2">The sequence shown here is derived from an EMBL/GenBank/DDBJ whole genome shotgun (WGS) entry which is preliminary data.</text>
</comment>
<feature type="chain" id="PRO_5045240986" description="Ricin B lectin domain-containing protein" evidence="1">
    <location>
        <begin position="35"/>
        <end position="179"/>
    </location>
</feature>
<name>A0ABN2VU69_9ACTN</name>
<reference evidence="2 3" key="1">
    <citation type="journal article" date="2019" name="Int. J. Syst. Evol. Microbiol.">
        <title>The Global Catalogue of Microorganisms (GCM) 10K type strain sequencing project: providing services to taxonomists for standard genome sequencing and annotation.</title>
        <authorList>
            <consortium name="The Broad Institute Genomics Platform"/>
            <consortium name="The Broad Institute Genome Sequencing Center for Infectious Disease"/>
            <person name="Wu L."/>
            <person name="Ma J."/>
        </authorList>
    </citation>
    <scope>NUCLEOTIDE SEQUENCE [LARGE SCALE GENOMIC DNA]</scope>
    <source>
        <strain evidence="2 3">JCM 15478</strain>
    </source>
</reference>
<evidence type="ECO:0000313" key="2">
    <source>
        <dbReference type="EMBL" id="GAA2072641.1"/>
    </source>
</evidence>
<accession>A0ABN2VU69</accession>